<dbReference type="Proteomes" id="UP001155546">
    <property type="component" value="Unassembled WGS sequence"/>
</dbReference>
<gene>
    <name evidence="2" type="ORF">NE535_17635</name>
</gene>
<proteinExistence type="predicted"/>
<keyword evidence="3" id="KW-1185">Reference proteome</keyword>
<evidence type="ECO:0008006" key="4">
    <source>
        <dbReference type="Google" id="ProtNLM"/>
    </source>
</evidence>
<comment type="caution">
    <text evidence="2">The sequence shown here is derived from an EMBL/GenBank/DDBJ whole genome shotgun (WGS) entry which is preliminary data.</text>
</comment>
<name>A0A9X3AWC3_9GAMM</name>
<sequence>MQKINSVLLKVALPFGLLFSMSLLVSGCDNSQSHPEVAVVQSQQPIVINCSDVWYQQVEKQLLSGDGQGHGPDLGSDEWQSVIEFKLGLRGDLTVPKRNTDAWCTFIDERLQH</sequence>
<dbReference type="PROSITE" id="PS51257">
    <property type="entry name" value="PROKAR_LIPOPROTEIN"/>
    <property type="match status" value="1"/>
</dbReference>
<feature type="signal peptide" evidence="1">
    <location>
        <begin position="1"/>
        <end position="27"/>
    </location>
</feature>
<dbReference type="AlphaFoldDB" id="A0A9X3AWC3"/>
<accession>A0A9X3AWC3</accession>
<dbReference type="EMBL" id="JAMTCD010000036">
    <property type="protein sequence ID" value="MCT7943580.1"/>
    <property type="molecule type" value="Genomic_DNA"/>
</dbReference>
<feature type="chain" id="PRO_5040917943" description="Lipoprotein" evidence="1">
    <location>
        <begin position="28"/>
        <end position="113"/>
    </location>
</feature>
<evidence type="ECO:0000313" key="3">
    <source>
        <dbReference type="Proteomes" id="UP001155546"/>
    </source>
</evidence>
<dbReference type="RefSeq" id="WP_261299899.1">
    <property type="nucleotide sequence ID" value="NZ_JAMTCD010000036.1"/>
</dbReference>
<evidence type="ECO:0000256" key="1">
    <source>
        <dbReference type="SAM" id="SignalP"/>
    </source>
</evidence>
<reference evidence="2" key="1">
    <citation type="journal article" date="2023" name="Int. J. Syst. Evol. Microbiol.">
        <title>&lt;i&gt;Shewanella septentrionalis&lt;/i&gt; sp. nov. and &lt;i&gt;Shewanella holmiensis&lt;/i&gt; sp. nov., isolated from Baltic Sea water and sediments.</title>
        <authorList>
            <person name="Martin-Rodriguez A.J."/>
            <person name="Thorell K."/>
            <person name="Joffre E."/>
            <person name="Jensie-Markopoulos S."/>
            <person name="Moore E.R.B."/>
            <person name="Sjoling A."/>
        </authorList>
    </citation>
    <scope>NUCLEOTIDE SEQUENCE</scope>
    <source>
        <strain evidence="2">SP1S2-7</strain>
    </source>
</reference>
<organism evidence="2 3">
    <name type="scientific">Shewanella holmiensis</name>
    <dbReference type="NCBI Taxonomy" id="2952222"/>
    <lineage>
        <taxon>Bacteria</taxon>
        <taxon>Pseudomonadati</taxon>
        <taxon>Pseudomonadota</taxon>
        <taxon>Gammaproteobacteria</taxon>
        <taxon>Alteromonadales</taxon>
        <taxon>Shewanellaceae</taxon>
        <taxon>Shewanella</taxon>
    </lineage>
</organism>
<evidence type="ECO:0000313" key="2">
    <source>
        <dbReference type="EMBL" id="MCT7943580.1"/>
    </source>
</evidence>
<protein>
    <recommendedName>
        <fullName evidence="4">Lipoprotein</fullName>
    </recommendedName>
</protein>
<keyword evidence="1" id="KW-0732">Signal</keyword>